<dbReference type="AlphaFoldDB" id="A0AA35YXT7"/>
<feature type="region of interest" description="Disordered" evidence="1">
    <location>
        <begin position="1"/>
        <end position="149"/>
    </location>
</feature>
<dbReference type="EMBL" id="OX465080">
    <property type="protein sequence ID" value="CAI9282018.1"/>
    <property type="molecule type" value="Genomic_DNA"/>
</dbReference>
<name>A0AA35YXT7_LACSI</name>
<feature type="compositionally biased region" description="Basic residues" evidence="1">
    <location>
        <begin position="59"/>
        <end position="69"/>
    </location>
</feature>
<accession>A0AA35YXT7</accession>
<feature type="compositionally biased region" description="Basic and acidic residues" evidence="1">
    <location>
        <begin position="39"/>
        <end position="51"/>
    </location>
</feature>
<keyword evidence="3" id="KW-1185">Reference proteome</keyword>
<gene>
    <name evidence="2" type="ORF">LSALG_LOCUS21681</name>
</gene>
<dbReference type="Proteomes" id="UP001177003">
    <property type="component" value="Chromosome 4"/>
</dbReference>
<feature type="compositionally biased region" description="Basic and acidic residues" evidence="1">
    <location>
        <begin position="123"/>
        <end position="135"/>
    </location>
</feature>
<sequence>MLARVSAASNVLQQYRKTPSSGPRELTPAMVQSIEEDDKLAKMGKKTETQKEAQVSKPTKGKTPKKRKSDKAVTSPTQLKKQKKPARRLILQSSSDSDFEYVPPQHKNAPPLESEGETFDDEASGRGDTPPRSHTPELPIRSHPLSPPPVTIPISIPPVFPIPTMQPFTSIPIPTPIFTETTTTTTTTGAHSTAPTPPVTTEPTATTKPLSLTESIETTHVPRILVLIVYRVTTMMINLLQSIISRQ</sequence>
<organism evidence="2 3">
    <name type="scientific">Lactuca saligna</name>
    <name type="common">Willowleaf lettuce</name>
    <dbReference type="NCBI Taxonomy" id="75948"/>
    <lineage>
        <taxon>Eukaryota</taxon>
        <taxon>Viridiplantae</taxon>
        <taxon>Streptophyta</taxon>
        <taxon>Embryophyta</taxon>
        <taxon>Tracheophyta</taxon>
        <taxon>Spermatophyta</taxon>
        <taxon>Magnoliopsida</taxon>
        <taxon>eudicotyledons</taxon>
        <taxon>Gunneridae</taxon>
        <taxon>Pentapetalae</taxon>
        <taxon>asterids</taxon>
        <taxon>campanulids</taxon>
        <taxon>Asterales</taxon>
        <taxon>Asteraceae</taxon>
        <taxon>Cichorioideae</taxon>
        <taxon>Cichorieae</taxon>
        <taxon>Lactucinae</taxon>
        <taxon>Lactuca</taxon>
    </lineage>
</organism>
<evidence type="ECO:0000256" key="1">
    <source>
        <dbReference type="SAM" id="MobiDB-lite"/>
    </source>
</evidence>
<feature type="compositionally biased region" description="Low complexity" evidence="1">
    <location>
        <begin position="183"/>
        <end position="194"/>
    </location>
</feature>
<feature type="compositionally biased region" description="Polar residues" evidence="1">
    <location>
        <begin position="7"/>
        <end position="21"/>
    </location>
</feature>
<protein>
    <submittedName>
        <fullName evidence="2">Uncharacterized protein</fullName>
    </submittedName>
</protein>
<evidence type="ECO:0000313" key="2">
    <source>
        <dbReference type="EMBL" id="CAI9282018.1"/>
    </source>
</evidence>
<evidence type="ECO:0000313" key="3">
    <source>
        <dbReference type="Proteomes" id="UP001177003"/>
    </source>
</evidence>
<proteinExistence type="predicted"/>
<reference evidence="2" key="1">
    <citation type="submission" date="2023-04" db="EMBL/GenBank/DDBJ databases">
        <authorList>
            <person name="Vijverberg K."/>
            <person name="Xiong W."/>
            <person name="Schranz E."/>
        </authorList>
    </citation>
    <scope>NUCLEOTIDE SEQUENCE</scope>
</reference>
<feature type="region of interest" description="Disordered" evidence="1">
    <location>
        <begin position="183"/>
        <end position="207"/>
    </location>
</feature>